<proteinExistence type="inferred from homology"/>
<gene>
    <name evidence="8" type="ORF">RIMI_LOCUS9448633</name>
</gene>
<protein>
    <recommendedName>
        <fullName evidence="10">Geminin</fullName>
    </recommendedName>
</protein>
<dbReference type="InterPro" id="IPR022786">
    <property type="entry name" value="Geminin/Multicilin"/>
</dbReference>
<comment type="similarity">
    <text evidence="2">Belongs to the geminin family.</text>
</comment>
<dbReference type="SUPFAM" id="SSF111469">
    <property type="entry name" value="Geminin coiled-coil domain"/>
    <property type="match status" value="1"/>
</dbReference>
<reference evidence="8" key="1">
    <citation type="submission" date="2023-07" db="EMBL/GenBank/DDBJ databases">
        <authorList>
            <person name="Stuckert A."/>
        </authorList>
    </citation>
    <scope>NUCLEOTIDE SEQUENCE</scope>
</reference>
<evidence type="ECO:0000313" key="9">
    <source>
        <dbReference type="Proteomes" id="UP001176940"/>
    </source>
</evidence>
<comment type="subcellular location">
    <subcellularLocation>
        <location evidence="1">Nucleus</location>
    </subcellularLocation>
</comment>
<accession>A0ABN9LHY5</accession>
<feature type="region of interest" description="Disordered" evidence="7">
    <location>
        <begin position="262"/>
        <end position="284"/>
    </location>
</feature>
<evidence type="ECO:0000256" key="6">
    <source>
        <dbReference type="SAM" id="Coils"/>
    </source>
</evidence>
<evidence type="ECO:0000256" key="4">
    <source>
        <dbReference type="ARBA" id="ARBA00023242"/>
    </source>
</evidence>
<dbReference type="PANTHER" id="PTHR13372:SF4">
    <property type="entry name" value="GEMININ"/>
    <property type="match status" value="1"/>
</dbReference>
<dbReference type="CDD" id="cd22589">
    <property type="entry name" value="geminin_CC"/>
    <property type="match status" value="1"/>
</dbReference>
<dbReference type="Gene3D" id="1.20.5.1180">
    <property type="entry name" value="Geminin coiled-coil domain"/>
    <property type="match status" value="1"/>
</dbReference>
<evidence type="ECO:0000256" key="1">
    <source>
        <dbReference type="ARBA" id="ARBA00004123"/>
    </source>
</evidence>
<keyword evidence="5" id="KW-0131">Cell cycle</keyword>
<evidence type="ECO:0000256" key="3">
    <source>
        <dbReference type="ARBA" id="ARBA00023054"/>
    </source>
</evidence>
<dbReference type="Pfam" id="PF07412">
    <property type="entry name" value="Geminin"/>
    <property type="match status" value="1"/>
</dbReference>
<evidence type="ECO:0008006" key="10">
    <source>
        <dbReference type="Google" id="ProtNLM"/>
    </source>
</evidence>
<evidence type="ECO:0000256" key="2">
    <source>
        <dbReference type="ARBA" id="ARBA00007979"/>
    </source>
</evidence>
<comment type="caution">
    <text evidence="8">The sequence shown here is derived from an EMBL/GenBank/DDBJ whole genome shotgun (WGS) entry which is preliminary data.</text>
</comment>
<sequence length="284" mass="32697">MPRSLGNQGKHRVTKRRTAFSYPMFTLVTSVKLKKKQTAHAYILVSVRSLAVCFPHSVTAGRKVKAQPLCSAFTLRPAVTVREAETARDLTDTRMQDYFNDKAHDNVQRRTLKVIQQSATGQLVGRITETKNSTKRKLWNDQIISKKAKVEVAIDPEQRENKDCSNEAYELMVKENPTYQYWKELAEERRKALYEVLQENEKLHKEIELKDEEIVRLKQENDELMELAGHVQYMANLVERLTGSAPSSLEDLKNLDLQEARCEDEADLEDQQSCLSSSMEHDEP</sequence>
<organism evidence="8 9">
    <name type="scientific">Ranitomeya imitator</name>
    <name type="common">mimic poison frog</name>
    <dbReference type="NCBI Taxonomy" id="111125"/>
    <lineage>
        <taxon>Eukaryota</taxon>
        <taxon>Metazoa</taxon>
        <taxon>Chordata</taxon>
        <taxon>Craniata</taxon>
        <taxon>Vertebrata</taxon>
        <taxon>Euteleostomi</taxon>
        <taxon>Amphibia</taxon>
        <taxon>Batrachia</taxon>
        <taxon>Anura</taxon>
        <taxon>Neobatrachia</taxon>
        <taxon>Hyloidea</taxon>
        <taxon>Dendrobatidae</taxon>
        <taxon>Dendrobatinae</taxon>
        <taxon>Ranitomeya</taxon>
    </lineage>
</organism>
<dbReference type="EMBL" id="CAUEEQ010019604">
    <property type="protein sequence ID" value="CAJ0942047.1"/>
    <property type="molecule type" value="Genomic_DNA"/>
</dbReference>
<evidence type="ECO:0000256" key="5">
    <source>
        <dbReference type="ARBA" id="ARBA00023306"/>
    </source>
</evidence>
<keyword evidence="9" id="KW-1185">Reference proteome</keyword>
<dbReference type="PANTHER" id="PTHR13372">
    <property type="entry name" value="GEMININ"/>
    <property type="match status" value="1"/>
</dbReference>
<evidence type="ECO:0000256" key="7">
    <source>
        <dbReference type="SAM" id="MobiDB-lite"/>
    </source>
</evidence>
<feature type="coiled-coil region" evidence="6">
    <location>
        <begin position="183"/>
        <end position="227"/>
    </location>
</feature>
<keyword evidence="4" id="KW-0539">Nucleus</keyword>
<keyword evidence="3 6" id="KW-0175">Coiled coil</keyword>
<name>A0ABN9LHY5_9NEOB</name>
<evidence type="ECO:0000313" key="8">
    <source>
        <dbReference type="EMBL" id="CAJ0942047.1"/>
    </source>
</evidence>
<dbReference type="Proteomes" id="UP001176940">
    <property type="component" value="Unassembled WGS sequence"/>
</dbReference>